<dbReference type="GeneID" id="16797412"/>
<gene>
    <name evidence="1" type="ORF">Phi14:2_gp034</name>
</gene>
<reference evidence="2" key="2">
    <citation type="submission" date="2013-03" db="EMBL/GenBank/DDBJ databases">
        <title>The Cellulophaga phages: a novel, diverse, and globally ubiquitous model system.</title>
        <authorList>
            <person name="Holmfeldt K."/>
            <person name="Solonenko N."/>
            <person name="Shah M."/>
            <person name="Corrier K."/>
            <person name="Riemann L."/>
            <person name="VerBerkmoes N.C."/>
            <person name="Sullivan M.B."/>
        </authorList>
    </citation>
    <scope>NUCLEOTIDE SEQUENCE [LARGE SCALE GENOMIC DNA]</scope>
</reference>
<reference evidence="1 2" key="1">
    <citation type="journal article" date="2013" name="Proc. Natl. Acad. Sci. U.S.A.">
        <title>Twelve previously unknown phage genera are ubiquitous in global oceans.</title>
        <authorList>
            <person name="Holmfeldt K."/>
            <person name="Solonenko N."/>
            <person name="Shah M."/>
            <person name="Corrier K."/>
            <person name="Riemann L."/>
            <person name="Verberkmoes N.C."/>
            <person name="Sullivan M.B."/>
        </authorList>
    </citation>
    <scope>NUCLEOTIDE SEQUENCE [LARGE SCALE GENOMIC DNA]</scope>
    <source>
        <strain evidence="1">Phi14:2</strain>
    </source>
</reference>
<keyword evidence="2" id="KW-1185">Reference proteome</keyword>
<protein>
    <submittedName>
        <fullName evidence="1">Uncharacterized protein</fullName>
    </submittedName>
</protein>
<dbReference type="EMBL" id="KC821624">
    <property type="protein sequence ID" value="AGO48912.1"/>
    <property type="molecule type" value="Genomic_DNA"/>
</dbReference>
<evidence type="ECO:0000313" key="1">
    <source>
        <dbReference type="EMBL" id="AGO48912.1"/>
    </source>
</evidence>
<sequence length="52" mass="6398">MFIFHVKINKDDREYKSDFKTVHQAIDQIRIDIKAEYGKKIRFHIYDIKTIK</sequence>
<dbReference type="Proteomes" id="UP000014725">
    <property type="component" value="Segment"/>
</dbReference>
<evidence type="ECO:0000313" key="2">
    <source>
        <dbReference type="Proteomes" id="UP000014725"/>
    </source>
</evidence>
<accession>S0A392</accession>
<dbReference type="KEGG" id="vg:16797412"/>
<name>S0A392_9CAUD</name>
<organism evidence="1 2">
    <name type="scientific">Cellulophaga phage phi14:2</name>
    <dbReference type="NCBI Taxonomy" id="1327990"/>
    <lineage>
        <taxon>Viruses</taxon>
        <taxon>Duplodnaviria</taxon>
        <taxon>Heunggongvirae</taxon>
        <taxon>Uroviricota</taxon>
        <taxon>Caudoviricetes</taxon>
        <taxon>Crassvirales</taxon>
        <taxon>Steigviridae</taxon>
        <taxon>Asinivirinae</taxon>
        <taxon>Akihdevirus</taxon>
        <taxon>Akihdevirus balticus</taxon>
    </lineage>
</organism>
<proteinExistence type="predicted"/>